<feature type="transmembrane region" description="Helical" evidence="2">
    <location>
        <begin position="298"/>
        <end position="317"/>
    </location>
</feature>
<feature type="compositionally biased region" description="Basic and acidic residues" evidence="1">
    <location>
        <begin position="960"/>
        <end position="977"/>
    </location>
</feature>
<evidence type="ECO:0000256" key="1">
    <source>
        <dbReference type="SAM" id="MobiDB-lite"/>
    </source>
</evidence>
<sequence length="1707" mass="196181">MKGHVDEAEYLKLNDNDDEDQEKDTDKKDQFIKSVKKRIFCVFLRLNTNKISIALHYYILMILVETLQLLSIILNDGKYSKIGPYDTNTSWNLTQTQWIIDVCWVFRFDHYFRINETSFLALLIIIAIFTATILLVGTLLAFSKHLSHSVVKFCIKLMKLMITLVTSILLIPFLDSLAFAMSCSLNNKDACLAAPEGYQYMIAFVFFAVLFIGVISFSGMLYYDMCALCGGVTSMPHTRFKLLRYAGYIVIIFSYHFVDIKGKVILFLVISLVVGLILCYAYVQYLPYYNQTILDLRLASLTSFTTAIFCMLVAEVFNSTDSSNSSVTMMFYFLTPCLIQVTRIYVAKRSKSLQDKSMQHLTNPYQVEIKARMLVLKLEEAKKKHLKMMYGDADIQESQEFKILHESILKELEDLFNEAFKKFPNAELLYLWSGLIQLHVFENYILAMIHCFRGLALANKLDSQYALYQFRRTSESFYMSSMTDDAYQYELFEKAFQTAQKNDETVTRSQFFFWSELESKAPRIQKLNKISEETSKLIVVTKDNYDKLIKLNSRSIQALRMYGWFLSSLNNFAELGQRHLNKAEMLEEAQEKQINSNVESTLSQPLSYFDSDNAIFRISGDFETIGEIQKANASACQLFGYLSAEMVGRNVSLIIPSPFSETHDEYIKNFHQFGKYSVIDKQDLVLYFANKNNNIFEARLLVKIVPCGELPPYMSAIVKPTNPKYEIIILNTELIITGCTSLCNEILEIANSKSTEQKIVNIIHGFENNKDKMMSEEGFEYSCDHERFLYKLLLKLSDLVIGGHKAYVLKIEILEKLEKNGQGTVIHHPEFNEIRPMLSPNLLVQDVKVQNPVIPLQDNNIKDISESSDESHSISDENNKSSSKEEADSLSSKGSEDKEESDESKENEESEENEESDDKKGKKKSDENEESESEESEESEEESEEVEDLEETKIPLDSTRVMDKSKLTGESIKKVKDANSSSTASMEEHRNDKPTKSFAKHVKIDDFIAVECSDKSGSSISENDEESGDKEESEDFSESGENDEKKPVSEKSNDEDADLESGDAHSSSRSVTSSMASVAQFNKSIKALISYEYNITSKFVFRFKITLILTIVVLIVTSIVTYAIIASSIADNEKLSHYVNLVGNCRHYARSLAFYARMFHLYDNSSIVNTETSREDFFTWMSEDTYDMHKINLEIYTNYKVLTASEKKFFKDEDVATYFREGSLVREIKKNVYDSISGLSLQGFMLDKEFKLTTIDMKNHRAFYLFRNGNGETVEYLNKSAELYVFAAQRDLESQRIIAIILISGSILLLVVCAAFAIIPSVKTLENSRREIWEIFFEIPSYVCRVMKAKCCDRLNILNEQANLDLEELNQEEIQEEEKKDENDDKDFKKQNSTKKKKPIEKKTVLAYDPKQKTIMIAKLFCFFIVSVVYFYLIYYTGFEVVGNILKNEPVHLNWASRRKELTRAIDTWITESILENITDYGYKYAIFAKQDRGSPYQYALSLIAELDYVENSLIFGNPDEGLNFNDKRGTTHEELLFKNGCIAPVNRSISEQCLSIGDQAMAQGLHSALGIYTTLARNILQKVSTGFIGNNLTEAQIYLQSEDVTLLRDLDNRYLYDALLYSSNLYEDDYKEQQKTMKIWQNVLMVLYSVFSVVLFFLVYSPMINRIGLDTKNAWSLCTLIPQEYQEDFKKLGAVIKDRRDKFKWR</sequence>
<feature type="compositionally biased region" description="Basic and acidic residues" evidence="1">
    <location>
        <begin position="986"/>
        <end position="995"/>
    </location>
</feature>
<feature type="compositionally biased region" description="Basic and acidic residues" evidence="1">
    <location>
        <begin position="1042"/>
        <end position="1054"/>
    </location>
</feature>
<dbReference type="InterPro" id="IPR057352">
    <property type="entry name" value="TPR_TmcB/C"/>
</dbReference>
<proteinExistence type="predicted"/>
<keyword evidence="5" id="KW-1185">Reference proteome</keyword>
<dbReference type="PROSITE" id="PS50112">
    <property type="entry name" value="PAS"/>
    <property type="match status" value="1"/>
</dbReference>
<organism evidence="4 5">
    <name type="scientific">Stentor coeruleus</name>
    <dbReference type="NCBI Taxonomy" id="5963"/>
    <lineage>
        <taxon>Eukaryota</taxon>
        <taxon>Sar</taxon>
        <taxon>Alveolata</taxon>
        <taxon>Ciliophora</taxon>
        <taxon>Postciliodesmatophora</taxon>
        <taxon>Heterotrichea</taxon>
        <taxon>Heterotrichida</taxon>
        <taxon>Stentoridae</taxon>
        <taxon>Stentor</taxon>
    </lineage>
</organism>
<dbReference type="NCBIfam" id="TIGR00229">
    <property type="entry name" value="sensory_box"/>
    <property type="match status" value="1"/>
</dbReference>
<dbReference type="Pfam" id="PF25474">
    <property type="entry name" value="TPR_TmcB"/>
    <property type="match status" value="1"/>
</dbReference>
<dbReference type="InterPro" id="IPR000014">
    <property type="entry name" value="PAS"/>
</dbReference>
<dbReference type="PANTHER" id="PTHR31600">
    <property type="entry name" value="TINY MACROCYSTS PROTEIN B-RELATED"/>
    <property type="match status" value="1"/>
</dbReference>
<dbReference type="InterPro" id="IPR052994">
    <property type="entry name" value="Tiny_macrocysts_regulators"/>
</dbReference>
<keyword evidence="2" id="KW-1133">Transmembrane helix</keyword>
<feature type="compositionally biased region" description="Acidic residues" evidence="1">
    <location>
        <begin position="1022"/>
        <end position="1041"/>
    </location>
</feature>
<accession>A0A1R2BQR4</accession>
<feature type="region of interest" description="Disordered" evidence="1">
    <location>
        <begin position="1015"/>
        <end position="1068"/>
    </location>
</feature>
<evidence type="ECO:0000313" key="4">
    <source>
        <dbReference type="EMBL" id="OMJ79118.1"/>
    </source>
</evidence>
<keyword evidence="2" id="KW-0472">Membrane</keyword>
<feature type="domain" description="PAS" evidence="3">
    <location>
        <begin position="626"/>
        <end position="657"/>
    </location>
</feature>
<feature type="transmembrane region" description="Helical" evidence="2">
    <location>
        <begin position="119"/>
        <end position="140"/>
    </location>
</feature>
<evidence type="ECO:0000259" key="3">
    <source>
        <dbReference type="PROSITE" id="PS50112"/>
    </source>
</evidence>
<evidence type="ECO:0000256" key="2">
    <source>
        <dbReference type="SAM" id="Phobius"/>
    </source>
</evidence>
<feature type="region of interest" description="Disordered" evidence="1">
    <location>
        <begin position="858"/>
        <end position="1000"/>
    </location>
</feature>
<feature type="compositionally biased region" description="Acidic residues" evidence="1">
    <location>
        <begin position="927"/>
        <end position="950"/>
    </location>
</feature>
<reference evidence="4 5" key="1">
    <citation type="submission" date="2016-11" db="EMBL/GenBank/DDBJ databases">
        <title>The macronuclear genome of Stentor coeruleus: a giant cell with tiny introns.</title>
        <authorList>
            <person name="Slabodnick M."/>
            <person name="Ruby J.G."/>
            <person name="Reiff S.B."/>
            <person name="Swart E.C."/>
            <person name="Gosai S."/>
            <person name="Prabakaran S."/>
            <person name="Witkowska E."/>
            <person name="Larue G.E."/>
            <person name="Fisher S."/>
            <person name="Freeman R.M."/>
            <person name="Gunawardena J."/>
            <person name="Chu W."/>
            <person name="Stover N.A."/>
            <person name="Gregory B.D."/>
            <person name="Nowacki M."/>
            <person name="Derisi J."/>
            <person name="Roy S.W."/>
            <person name="Marshall W.F."/>
            <person name="Sood P."/>
        </authorList>
    </citation>
    <scope>NUCLEOTIDE SEQUENCE [LARGE SCALE GENOMIC DNA]</scope>
    <source>
        <strain evidence="4">WM001</strain>
    </source>
</reference>
<name>A0A1R2BQR4_9CILI</name>
<feature type="transmembrane region" description="Helical" evidence="2">
    <location>
        <begin position="200"/>
        <end position="222"/>
    </location>
</feature>
<comment type="caution">
    <text evidence="4">The sequence shown here is derived from an EMBL/GenBank/DDBJ whole genome shotgun (WGS) entry which is preliminary data.</text>
</comment>
<gene>
    <name evidence="4" type="ORF">SteCoe_20906</name>
</gene>
<feature type="region of interest" description="Disordered" evidence="1">
    <location>
        <begin position="1374"/>
        <end position="1395"/>
    </location>
</feature>
<dbReference type="SMART" id="SM00091">
    <property type="entry name" value="PAS"/>
    <property type="match status" value="1"/>
</dbReference>
<feature type="transmembrane region" description="Helical" evidence="2">
    <location>
        <begin position="1640"/>
        <end position="1661"/>
    </location>
</feature>
<feature type="transmembrane region" description="Helical" evidence="2">
    <location>
        <begin position="55"/>
        <end position="74"/>
    </location>
</feature>
<protein>
    <recommendedName>
        <fullName evidence="3">PAS domain-containing protein</fullName>
    </recommendedName>
</protein>
<dbReference type="Gene3D" id="3.30.450.20">
    <property type="entry name" value="PAS domain"/>
    <property type="match status" value="1"/>
</dbReference>
<evidence type="ECO:0000313" key="5">
    <source>
        <dbReference type="Proteomes" id="UP000187209"/>
    </source>
</evidence>
<dbReference type="PANTHER" id="PTHR31600:SF2">
    <property type="entry name" value="GAMETE ENRICHED GENE 10 PROTEIN-RELATED"/>
    <property type="match status" value="1"/>
</dbReference>
<dbReference type="InterPro" id="IPR035965">
    <property type="entry name" value="PAS-like_dom_sf"/>
</dbReference>
<dbReference type="OrthoDB" id="542352at2759"/>
<keyword evidence="2" id="KW-0812">Transmembrane</keyword>
<feature type="compositionally biased region" description="Basic and acidic residues" evidence="1">
    <location>
        <begin position="1377"/>
        <end position="1390"/>
    </location>
</feature>
<feature type="transmembrane region" description="Helical" evidence="2">
    <location>
        <begin position="242"/>
        <end position="258"/>
    </location>
</feature>
<feature type="compositionally biased region" description="Acidic residues" evidence="1">
    <location>
        <begin position="897"/>
        <end position="916"/>
    </location>
</feature>
<feature type="transmembrane region" description="Helical" evidence="2">
    <location>
        <begin position="160"/>
        <end position="180"/>
    </location>
</feature>
<dbReference type="EMBL" id="MPUH01000486">
    <property type="protein sequence ID" value="OMJ79118.1"/>
    <property type="molecule type" value="Genomic_DNA"/>
</dbReference>
<dbReference type="Proteomes" id="UP000187209">
    <property type="component" value="Unassembled WGS sequence"/>
</dbReference>
<feature type="transmembrane region" description="Helical" evidence="2">
    <location>
        <begin position="264"/>
        <end position="286"/>
    </location>
</feature>
<feature type="transmembrane region" description="Helical" evidence="2">
    <location>
        <begin position="1420"/>
        <end position="1439"/>
    </location>
</feature>
<feature type="transmembrane region" description="Helical" evidence="2">
    <location>
        <begin position="1297"/>
        <end position="1319"/>
    </location>
</feature>
<feature type="compositionally biased region" description="Basic and acidic residues" evidence="1">
    <location>
        <begin position="917"/>
        <end position="926"/>
    </location>
</feature>
<dbReference type="CDD" id="cd00130">
    <property type="entry name" value="PAS"/>
    <property type="match status" value="1"/>
</dbReference>
<dbReference type="SUPFAM" id="SSF55785">
    <property type="entry name" value="PYP-like sensor domain (PAS domain)"/>
    <property type="match status" value="1"/>
</dbReference>
<feature type="compositionally biased region" description="Basic and acidic residues" evidence="1">
    <location>
        <begin position="860"/>
        <end position="887"/>
    </location>
</feature>
<feature type="transmembrane region" description="Helical" evidence="2">
    <location>
        <begin position="1105"/>
        <end position="1125"/>
    </location>
</feature>
<feature type="transmembrane region" description="Helical" evidence="2">
    <location>
        <begin position="329"/>
        <end position="346"/>
    </location>
</feature>